<dbReference type="InterPro" id="IPR012349">
    <property type="entry name" value="Split_barrel_FMN-bd"/>
</dbReference>
<feature type="region of interest" description="Disordered" evidence="1">
    <location>
        <begin position="1"/>
        <end position="22"/>
    </location>
</feature>
<gene>
    <name evidence="4" type="ORF">ELS19_11650</name>
</gene>
<evidence type="ECO:0000313" key="5">
    <source>
        <dbReference type="Proteomes" id="UP000294028"/>
    </source>
</evidence>
<sequence>MTGRGEGGNGEQAGSPDGWPVSLRGVTESVVTTRGPNDRWNVAALGLHAPDKATGVVTAKTWGNTRTRRNFHRRGGGVIQFVSDPREFVSAAMTIREEDDPVLDAAHAWVEVEVTRIDGGERGGTRWEKWELRPHDSTVVSKTIPTINRGFAAVIDATVAASRLDVPAYDTDELLSRLQYFSETVEKCGGAAEKEAFDTIDEVSGWRERIE</sequence>
<feature type="domain" description="DUF447" evidence="3">
    <location>
        <begin position="148"/>
        <end position="200"/>
    </location>
</feature>
<dbReference type="Pfam" id="PF20766">
    <property type="entry name" value="DUF447_C"/>
    <property type="match status" value="1"/>
</dbReference>
<dbReference type="EMBL" id="RZHH01000002">
    <property type="protein sequence ID" value="RYJ14542.1"/>
    <property type="molecule type" value="Genomic_DNA"/>
</dbReference>
<comment type="caution">
    <text evidence="4">The sequence shown here is derived from an EMBL/GenBank/DDBJ whole genome shotgun (WGS) entry which is preliminary data.</text>
</comment>
<dbReference type="AlphaFoldDB" id="A0A482TCR7"/>
<accession>A0A482TCR7</accession>
<proteinExistence type="predicted"/>
<evidence type="ECO:0000256" key="1">
    <source>
        <dbReference type="SAM" id="MobiDB-lite"/>
    </source>
</evidence>
<dbReference type="SUPFAM" id="SSF50475">
    <property type="entry name" value="FMN-binding split barrel"/>
    <property type="match status" value="1"/>
</dbReference>
<dbReference type="InterPro" id="IPR049288">
    <property type="entry name" value="DUF447_C"/>
</dbReference>
<protein>
    <submittedName>
        <fullName evidence="4">DUF447 family protein</fullName>
    </submittedName>
</protein>
<evidence type="ECO:0000313" key="4">
    <source>
        <dbReference type="EMBL" id="RYJ14542.1"/>
    </source>
</evidence>
<dbReference type="Gene3D" id="2.30.110.10">
    <property type="entry name" value="Electron Transport, Fmn-binding Protein, Chain A"/>
    <property type="match status" value="1"/>
</dbReference>
<reference evidence="4 5" key="1">
    <citation type="submission" date="2018-12" db="EMBL/GenBank/DDBJ databases">
        <title>Genome analysis provides insights into bioremediation potentialities of Halogeometricum borinquense strain N11.</title>
        <authorList>
            <person name="Najjari A."/>
            <person name="Youssef N."/>
            <person name="Fhoula I."/>
            <person name="Ben Dhia O."/>
            <person name="Mahjoubi M."/>
            <person name="Ouzari H.I."/>
            <person name="Cherif A."/>
        </authorList>
    </citation>
    <scope>NUCLEOTIDE SEQUENCE [LARGE SCALE GENOMIC DNA]</scope>
    <source>
        <strain evidence="4 5">N11</strain>
    </source>
</reference>
<dbReference type="Gene3D" id="1.20.58.290">
    <property type="entry name" value="Hypothetical membrane protein ta0354_69_121"/>
    <property type="match status" value="1"/>
</dbReference>
<name>A0A482TCR7_9EURY</name>
<dbReference type="Proteomes" id="UP000294028">
    <property type="component" value="Unassembled WGS sequence"/>
</dbReference>
<feature type="domain" description="DUF447" evidence="2">
    <location>
        <begin position="27"/>
        <end position="139"/>
    </location>
</feature>
<feature type="compositionally biased region" description="Gly residues" evidence="1">
    <location>
        <begin position="1"/>
        <end position="11"/>
    </location>
</feature>
<evidence type="ECO:0000259" key="2">
    <source>
        <dbReference type="Pfam" id="PF04289"/>
    </source>
</evidence>
<dbReference type="Pfam" id="PF04289">
    <property type="entry name" value="DUF447_N"/>
    <property type="match status" value="1"/>
</dbReference>
<dbReference type="InterPro" id="IPR007386">
    <property type="entry name" value="DUF447_N"/>
</dbReference>
<dbReference type="RefSeq" id="WP_129784898.1">
    <property type="nucleotide sequence ID" value="NZ_RZHH01000002.1"/>
</dbReference>
<evidence type="ECO:0000259" key="3">
    <source>
        <dbReference type="Pfam" id="PF20766"/>
    </source>
</evidence>
<organism evidence="4 5">
    <name type="scientific">Halogeometricum borinquense</name>
    <dbReference type="NCBI Taxonomy" id="60847"/>
    <lineage>
        <taxon>Archaea</taxon>
        <taxon>Methanobacteriati</taxon>
        <taxon>Methanobacteriota</taxon>
        <taxon>Stenosarchaea group</taxon>
        <taxon>Halobacteria</taxon>
        <taxon>Halobacteriales</taxon>
        <taxon>Haloferacaceae</taxon>
        <taxon>Halogeometricum</taxon>
    </lineage>
</organism>